<dbReference type="OrthoDB" id="266227at2759"/>
<dbReference type="KEGG" id="lmat:92510324"/>
<dbReference type="PROSITE" id="PS51335">
    <property type="entry name" value="ELMO"/>
    <property type="match status" value="1"/>
</dbReference>
<accession>A0A836GEY4</accession>
<dbReference type="AlphaFoldDB" id="A0A836GEY4"/>
<evidence type="ECO:0000313" key="4">
    <source>
        <dbReference type="Proteomes" id="UP000673552"/>
    </source>
</evidence>
<protein>
    <recommendedName>
        <fullName evidence="2">ELMO domain-containing protein</fullName>
    </recommendedName>
</protein>
<feature type="compositionally biased region" description="Low complexity" evidence="1">
    <location>
        <begin position="322"/>
        <end position="334"/>
    </location>
</feature>
<dbReference type="EMBL" id="JAFEUZ010000036">
    <property type="protein sequence ID" value="KAG5463980.1"/>
    <property type="molecule type" value="Genomic_DNA"/>
</dbReference>
<feature type="compositionally biased region" description="Low complexity" evidence="1">
    <location>
        <begin position="171"/>
        <end position="182"/>
    </location>
</feature>
<sequence length="916" mass="96130">MSLLRKNAVLKNYRLRNREQDATQLGAKAEGQPEESDDVGTAAFLDVNAVPPVGSTAGGVSASSWSPSVIMLNEQSTDIATTGSRSVNDLTAGVSSGFEVTTASREHLHDTSAAIATEAPSASFTVQTASRLETIGERNHTAVGKSSYSRSRMPRAENDEDKFPDMNCLTGPRGRSPSQPGRRGADNTGFFCCPSRSDLSGEEDRAIAGTHSQSPPTEPSVSPTTVTVGGEALVSVAEVPEAAHAKTTACKTNASTAAAGAVFGPASGAGGPSSLVSAAELPKALTGSNVVTSGLPQESAMVRPPRGVLTEALRDPLGEEVSPPSSSTSSLAPAAERKHDFSDAADRASVLCEENVRQLDLAHGGLTAESPLFGVGRRSGAGSGMRFEMSDTLLQPPTSILSEPSTVTLYTKEKSFMSFGSIGRPAANGPLESRRVASAADGDATDEAVYSPVSGIDENERRSYAGALCDRNASLVDSRALLPMPQLLSLSETAPSLTRIWDDEDVDVDPATCLTDSARHPPRAVAPITFYEAFVDLTRELQLEETNALCASAAKQTRRADSSTRSLQASPPPALKGRSLMKECFAFILGCCGGTACNALRGSKQSPSSMKAGARSNGEERISATAAEASVVTSLGPEEHLRVVRALKSTSLSLQSPTHRRMLLTVFNTLTGKIPWPHANVRPPPSASRATSSPSSAMAVKWESIGFQGANPATDVRATGILGVLHLLYLIDYYPTFAQRLWQLCCDPASEGDAAAHRCAGAATGAEKRRISNELPFVLVCFSFTGLVLDAVGQHILDDEIERAANAKRPVFSSQSASTQSVRPAIAPSSYPGMYVCCESFVGALALFVEAWKTRPQSGAAGKGSGVMPTVPANRPSIADFGDIRVQLRGLILRKGAGKIMLNAARHLSGPGERYE</sequence>
<keyword evidence="4" id="KW-1185">Reference proteome</keyword>
<dbReference type="GeneID" id="92510324"/>
<dbReference type="Pfam" id="PF04727">
    <property type="entry name" value="ELMO_CED12"/>
    <property type="match status" value="1"/>
</dbReference>
<comment type="caution">
    <text evidence="3">The sequence shown here is derived from an EMBL/GenBank/DDBJ whole genome shotgun (WGS) entry which is preliminary data.</text>
</comment>
<feature type="domain" description="ELMO" evidence="2">
    <location>
        <begin position="658"/>
        <end position="879"/>
    </location>
</feature>
<feature type="region of interest" description="Disordered" evidence="1">
    <location>
        <begin position="141"/>
        <end position="225"/>
    </location>
</feature>
<feature type="region of interest" description="Disordered" evidence="1">
    <location>
        <begin position="315"/>
        <end position="340"/>
    </location>
</feature>
<dbReference type="PANTHER" id="PTHR12771:SF2">
    <property type="entry name" value="ELMO DOMAIN-CONTAINING PROTEIN 3"/>
    <property type="match status" value="1"/>
</dbReference>
<gene>
    <name evidence="3" type="ORF">LSCM1_00156</name>
</gene>
<evidence type="ECO:0000256" key="1">
    <source>
        <dbReference type="SAM" id="MobiDB-lite"/>
    </source>
</evidence>
<evidence type="ECO:0000313" key="3">
    <source>
        <dbReference type="EMBL" id="KAG5463980.1"/>
    </source>
</evidence>
<proteinExistence type="predicted"/>
<feature type="compositionally biased region" description="Low complexity" evidence="1">
    <location>
        <begin position="212"/>
        <end position="225"/>
    </location>
</feature>
<reference evidence="3 4" key="1">
    <citation type="submission" date="2021-03" db="EMBL/GenBank/DDBJ databases">
        <title>Leishmania (Mundinia) martiniquensis Genome sequencing and assembly.</title>
        <authorList>
            <person name="Almutairi H."/>
            <person name="Gatherer D."/>
        </authorList>
    </citation>
    <scope>NUCLEOTIDE SEQUENCE [LARGE SCALE GENOMIC DNA]</scope>
    <source>
        <strain evidence="3">LSCM1</strain>
    </source>
</reference>
<organism evidence="3 4">
    <name type="scientific">Leishmania martiniquensis</name>
    <dbReference type="NCBI Taxonomy" id="1580590"/>
    <lineage>
        <taxon>Eukaryota</taxon>
        <taxon>Discoba</taxon>
        <taxon>Euglenozoa</taxon>
        <taxon>Kinetoplastea</taxon>
        <taxon>Metakinetoplastina</taxon>
        <taxon>Trypanosomatida</taxon>
        <taxon>Trypanosomatidae</taxon>
        <taxon>Leishmaniinae</taxon>
        <taxon>Leishmania</taxon>
    </lineage>
</organism>
<dbReference type="InterPro" id="IPR050868">
    <property type="entry name" value="ELMO_domain-containing"/>
</dbReference>
<name>A0A836GEY4_9TRYP</name>
<dbReference type="Proteomes" id="UP000673552">
    <property type="component" value="Chromosome 36"/>
</dbReference>
<feature type="region of interest" description="Disordered" evidence="1">
    <location>
        <begin position="602"/>
        <end position="621"/>
    </location>
</feature>
<dbReference type="InterPro" id="IPR006816">
    <property type="entry name" value="ELMO_dom"/>
</dbReference>
<evidence type="ECO:0000259" key="2">
    <source>
        <dbReference type="PROSITE" id="PS51335"/>
    </source>
</evidence>
<feature type="compositionally biased region" description="Basic and acidic residues" evidence="1">
    <location>
        <begin position="154"/>
        <end position="164"/>
    </location>
</feature>
<dbReference type="PANTHER" id="PTHR12771">
    <property type="entry name" value="ENGULFMENT AND CELL MOTILITY"/>
    <property type="match status" value="1"/>
</dbReference>
<dbReference type="RefSeq" id="XP_067173917.1">
    <property type="nucleotide sequence ID" value="XM_067317812.1"/>
</dbReference>